<keyword evidence="3" id="KW-0808">Transferase</keyword>
<protein>
    <submittedName>
        <fullName evidence="5">Glycosyltransferase family 2 protein</fullName>
    </submittedName>
</protein>
<keyword evidence="6" id="KW-1185">Reference proteome</keyword>
<dbReference type="RefSeq" id="WP_377604281.1">
    <property type="nucleotide sequence ID" value="NZ_JBHUME010000009.1"/>
</dbReference>
<dbReference type="PANTHER" id="PTHR22916:SF51">
    <property type="entry name" value="GLYCOSYLTRANSFERASE EPSH-RELATED"/>
    <property type="match status" value="1"/>
</dbReference>
<reference evidence="6" key="1">
    <citation type="journal article" date="2019" name="Int. J. Syst. Evol. Microbiol.">
        <title>The Global Catalogue of Microorganisms (GCM) 10K type strain sequencing project: providing services to taxonomists for standard genome sequencing and annotation.</title>
        <authorList>
            <consortium name="The Broad Institute Genomics Platform"/>
            <consortium name="The Broad Institute Genome Sequencing Center for Infectious Disease"/>
            <person name="Wu L."/>
            <person name="Ma J."/>
        </authorList>
    </citation>
    <scope>NUCLEOTIDE SEQUENCE [LARGE SCALE GENOMIC DNA]</scope>
    <source>
        <strain evidence="6">KCTC 3950</strain>
    </source>
</reference>
<name>A0ABW5PG75_9BACL</name>
<dbReference type="InterPro" id="IPR029044">
    <property type="entry name" value="Nucleotide-diphossugar_trans"/>
</dbReference>
<dbReference type="CDD" id="cd00761">
    <property type="entry name" value="Glyco_tranf_GTA_type"/>
    <property type="match status" value="1"/>
</dbReference>
<keyword evidence="2" id="KW-0328">Glycosyltransferase</keyword>
<sequence length="356" mass="40909">MKPPKVSIIMPIYNMEPYLARSLESLLAQSLEEIEVIAVNDGSTDRSLQILEGFGRKDPRVRIINKDNGGVSMARNVGIAAARGDYIGFVDPDDWVDREMYRELWEQAESEQADIVMCGYVREFGTHSKVKPFPLPEKVKFSREELHDGILRRLVGPLKEEIGQPEMLDAWGTVWSKLYRANILHNNRLEFVDLEQIGSNEDSLFNMYACYYAGSFVFLNRPLYHYWRANPASVTSRYNPFLPKQFAHLYRLMEQFLAEKSLGEPFVTALHNRIGINTLGLGLNTVSRGNQAGPLTKIRDIGTMLSDHRTRRSMEQIELAYFPPVWKIFFICAKLRFAAGFFLMLTAVNRLRTMVR</sequence>
<evidence type="ECO:0000313" key="5">
    <source>
        <dbReference type="EMBL" id="MFD2613956.1"/>
    </source>
</evidence>
<comment type="similarity">
    <text evidence="1">Belongs to the glycosyltransferase 2 family.</text>
</comment>
<evidence type="ECO:0000256" key="2">
    <source>
        <dbReference type="ARBA" id="ARBA00022676"/>
    </source>
</evidence>
<evidence type="ECO:0000256" key="3">
    <source>
        <dbReference type="ARBA" id="ARBA00022679"/>
    </source>
</evidence>
<proteinExistence type="inferred from homology"/>
<dbReference type="Proteomes" id="UP001597541">
    <property type="component" value="Unassembled WGS sequence"/>
</dbReference>
<dbReference type="Gene3D" id="3.90.550.10">
    <property type="entry name" value="Spore Coat Polysaccharide Biosynthesis Protein SpsA, Chain A"/>
    <property type="match status" value="1"/>
</dbReference>
<evidence type="ECO:0000259" key="4">
    <source>
        <dbReference type="Pfam" id="PF00535"/>
    </source>
</evidence>
<accession>A0ABW5PG75</accession>
<dbReference type="SUPFAM" id="SSF53448">
    <property type="entry name" value="Nucleotide-diphospho-sugar transferases"/>
    <property type="match status" value="1"/>
</dbReference>
<dbReference type="EMBL" id="JBHUME010000009">
    <property type="protein sequence ID" value="MFD2613956.1"/>
    <property type="molecule type" value="Genomic_DNA"/>
</dbReference>
<evidence type="ECO:0000256" key="1">
    <source>
        <dbReference type="ARBA" id="ARBA00006739"/>
    </source>
</evidence>
<dbReference type="InterPro" id="IPR001173">
    <property type="entry name" value="Glyco_trans_2-like"/>
</dbReference>
<gene>
    <name evidence="5" type="ORF">ACFSUF_16190</name>
</gene>
<feature type="domain" description="Glycosyltransferase 2-like" evidence="4">
    <location>
        <begin position="7"/>
        <end position="127"/>
    </location>
</feature>
<evidence type="ECO:0000313" key="6">
    <source>
        <dbReference type="Proteomes" id="UP001597541"/>
    </source>
</evidence>
<dbReference type="PANTHER" id="PTHR22916">
    <property type="entry name" value="GLYCOSYLTRANSFERASE"/>
    <property type="match status" value="1"/>
</dbReference>
<organism evidence="5 6">
    <name type="scientific">Paenibacillus gansuensis</name>
    <dbReference type="NCBI Taxonomy" id="306542"/>
    <lineage>
        <taxon>Bacteria</taxon>
        <taxon>Bacillati</taxon>
        <taxon>Bacillota</taxon>
        <taxon>Bacilli</taxon>
        <taxon>Bacillales</taxon>
        <taxon>Paenibacillaceae</taxon>
        <taxon>Paenibacillus</taxon>
    </lineage>
</organism>
<dbReference type="Pfam" id="PF00535">
    <property type="entry name" value="Glycos_transf_2"/>
    <property type="match status" value="1"/>
</dbReference>
<comment type="caution">
    <text evidence="5">The sequence shown here is derived from an EMBL/GenBank/DDBJ whole genome shotgun (WGS) entry which is preliminary data.</text>
</comment>